<feature type="transmembrane region" description="Helical" evidence="2">
    <location>
        <begin position="487"/>
        <end position="506"/>
    </location>
</feature>
<evidence type="ECO:0000313" key="4">
    <source>
        <dbReference type="Proteomes" id="UP000037035"/>
    </source>
</evidence>
<dbReference type="VEuPathDB" id="FungiDB:VP01_1523g1"/>
<evidence type="ECO:0000313" key="3">
    <source>
        <dbReference type="EMBL" id="KNZ60657.1"/>
    </source>
</evidence>
<feature type="transmembrane region" description="Helical" evidence="2">
    <location>
        <begin position="558"/>
        <end position="575"/>
    </location>
</feature>
<keyword evidence="2" id="KW-0472">Membrane</keyword>
<dbReference type="Proteomes" id="UP000037035">
    <property type="component" value="Unassembled WGS sequence"/>
</dbReference>
<evidence type="ECO:0000256" key="1">
    <source>
        <dbReference type="SAM" id="MobiDB-lite"/>
    </source>
</evidence>
<keyword evidence="4" id="KW-1185">Reference proteome</keyword>
<proteinExistence type="predicted"/>
<feature type="region of interest" description="Disordered" evidence="1">
    <location>
        <begin position="148"/>
        <end position="182"/>
    </location>
</feature>
<accession>A0A0L6VJA9</accession>
<feature type="transmembrane region" description="Helical" evidence="2">
    <location>
        <begin position="683"/>
        <end position="705"/>
    </location>
</feature>
<protein>
    <submittedName>
        <fullName evidence="3">Uncharacterized protein</fullName>
    </submittedName>
</protein>
<name>A0A0L6VJA9_9BASI</name>
<organism evidence="3 4">
    <name type="scientific">Puccinia sorghi</name>
    <dbReference type="NCBI Taxonomy" id="27349"/>
    <lineage>
        <taxon>Eukaryota</taxon>
        <taxon>Fungi</taxon>
        <taxon>Dikarya</taxon>
        <taxon>Basidiomycota</taxon>
        <taxon>Pucciniomycotina</taxon>
        <taxon>Pucciniomycetes</taxon>
        <taxon>Pucciniales</taxon>
        <taxon>Pucciniaceae</taxon>
        <taxon>Puccinia</taxon>
    </lineage>
</organism>
<feature type="transmembrane region" description="Helical" evidence="2">
    <location>
        <begin position="527"/>
        <end position="546"/>
    </location>
</feature>
<feature type="transmembrane region" description="Helical" evidence="2">
    <location>
        <begin position="650"/>
        <end position="671"/>
    </location>
</feature>
<keyword evidence="2" id="KW-1133">Transmembrane helix</keyword>
<comment type="caution">
    <text evidence="3">The sequence shown here is derived from an EMBL/GenBank/DDBJ whole genome shotgun (WGS) entry which is preliminary data.</text>
</comment>
<feature type="transmembrane region" description="Helical" evidence="2">
    <location>
        <begin position="587"/>
        <end position="605"/>
    </location>
</feature>
<dbReference type="AlphaFoldDB" id="A0A0L6VJA9"/>
<keyword evidence="2" id="KW-0812">Transmembrane</keyword>
<reference evidence="3 4" key="1">
    <citation type="submission" date="2015-08" db="EMBL/GenBank/DDBJ databases">
        <title>Next Generation Sequencing and Analysis of the Genome of Puccinia sorghi L Schw, the Causal Agent of Maize Common Rust.</title>
        <authorList>
            <person name="Rochi L."/>
            <person name="Burguener G."/>
            <person name="Darino M."/>
            <person name="Turjanski A."/>
            <person name="Kreff E."/>
            <person name="Dieguez M.J."/>
            <person name="Sacco F."/>
        </authorList>
    </citation>
    <scope>NUCLEOTIDE SEQUENCE [LARGE SCALE GENOMIC DNA]</scope>
    <source>
        <strain evidence="3 4">RO10H11247</strain>
    </source>
</reference>
<evidence type="ECO:0000256" key="2">
    <source>
        <dbReference type="SAM" id="Phobius"/>
    </source>
</evidence>
<dbReference type="EMBL" id="LAVV01005820">
    <property type="protein sequence ID" value="KNZ60657.1"/>
    <property type="molecule type" value="Genomic_DNA"/>
</dbReference>
<gene>
    <name evidence="3" type="ORF">VP01_1523g1</name>
</gene>
<sequence>MILNISDNSILCVIIESMNQQLYFCACADPSHCQGSPFNLPTPRSPLVIIMRRYNIVEFTHTFVQIPIFGIGFSFMGGDPSTGSLLCRIYSLSITFVIIVCMHHYAEPSFSHIIPFCDVIPPQAEWIMLPCLGSSNLPFVTEPASVNPTAPPFNGESSPDTQLSPHTSHKSPNQTQTTAANPGIQEMIVDSQSRYPTCFIKWSSITHVRLSSSTNLCSLKPHTPNHSYYHALKSQATEILLLHLILVCHLLSSQLLHLFLEENNMNLAFSQAPMKPPTTSKGNHPSLESQEPLLAQEITEITKHQFHKNSTKIVNFAKSLQKLVEIKHVPETVRRDLNHIVETFDHIFKGMSFLVFPSRNKNVASRPPDMQPDQIHIDPPAHDSEEIAGEPHPCYPTDYRYSRPPHNPLLHNPATQLLGGPSKAHLPVFQLHKPCLQFLNQQIQPPKPQMIQSSNQRKLKQLLPWLKIPPYLTQMMKSQPCPQHSPLFLTVQHLEIIFIFLFIHLWMRPFMPSLWRILHLLRHSCHVVLLNLWTPSLIFKVIHVMLNKSPFMDAVLNHLGNSCHVVVLLNIWQLFMPCICTKKFMDAFICLLGHSCLVVAVPNTWTPSLTFWVSSSTQFMHAVLNNLVEAINAMSFMQCVSNVNFTMDALLNPFVFCAILSLITCGGAITFMETILNLRGDSCNVVVILNLWMPAKFMGFSLHLLPSECIRRLIPCSLTTQFLDAVLCLLGHSCHAVSNQSMDAILNIPGIFPTGGLYSASAPLYIPQLGIYYLNHNILITLKYFETSSNNQSPLKIMLRCLPQLTHHRQSPPNGPFPPD</sequence>
<feature type="compositionally biased region" description="Polar residues" evidence="1">
    <location>
        <begin position="155"/>
        <end position="180"/>
    </location>
</feature>